<sequence>MSAPATNPLEGLLTEALHARAELVDAHDLTPAAPPAVVVPLHRRGPVVAAVVTAGLVAAAAVVAVAVTSDAPSARGDKDFASPSASSAPSDGPSAPPTTPVTGADGLFEETDLGYVDPGTTVTGDDGSTAVVSADSTTLTVTDDRGTSYTADLDVADDGSPNRLSSQTLGLGQAGNGWLVRSGDEHADLTVLVLRSGDLVAATEPASVPFGNGYTADDQGYLTWLNDGVLRTRLSIGTPDEGRYDVYDWEVTGPGEGGGGPDSDAVDLVPTRQGTYCIADGVATACPSDPFDGVDDAPELPAQDQVDTVAPGEQVSYPGGDGWTAELVPSGAGFALLVDGDTSPLQVDVPGAVDPTLDTQLLRYGSSTGWLIRDELGGGDSTRYTVVSFAGGDLVVDEYDGQVPFGSGFTSDSGVTGRYETFTAGGGKGLYTRVYPDMEKNDALVYSWTLDSEDSTFRPTLLGRTCVDRTTAQAC</sequence>
<feature type="compositionally biased region" description="Low complexity" evidence="1">
    <location>
        <begin position="81"/>
        <end position="93"/>
    </location>
</feature>
<comment type="caution">
    <text evidence="2">The sequence shown here is derived from an EMBL/GenBank/DDBJ whole genome shotgun (WGS) entry which is preliminary data.</text>
</comment>
<gene>
    <name evidence="2" type="ORF">ACFFRI_20810</name>
</gene>
<evidence type="ECO:0000313" key="3">
    <source>
        <dbReference type="Proteomes" id="UP001589750"/>
    </source>
</evidence>
<dbReference type="Proteomes" id="UP001589750">
    <property type="component" value="Unassembled WGS sequence"/>
</dbReference>
<reference evidence="2 3" key="1">
    <citation type="submission" date="2024-09" db="EMBL/GenBank/DDBJ databases">
        <authorList>
            <person name="Sun Q."/>
            <person name="Mori K."/>
        </authorList>
    </citation>
    <scope>NUCLEOTIDE SEQUENCE [LARGE SCALE GENOMIC DNA]</scope>
    <source>
        <strain evidence="2 3">JCM 9626</strain>
    </source>
</reference>
<dbReference type="RefSeq" id="WP_140009186.1">
    <property type="nucleotide sequence ID" value="NZ_JBHMDG010000034.1"/>
</dbReference>
<keyword evidence="3" id="KW-1185">Reference proteome</keyword>
<dbReference type="EMBL" id="JBHMDG010000034">
    <property type="protein sequence ID" value="MFB9315499.1"/>
    <property type="molecule type" value="Genomic_DNA"/>
</dbReference>
<name>A0ABV5KFH1_9ACTN</name>
<protein>
    <submittedName>
        <fullName evidence="2">Uncharacterized protein</fullName>
    </submittedName>
</protein>
<accession>A0ABV5KFH1</accession>
<evidence type="ECO:0000256" key="1">
    <source>
        <dbReference type="SAM" id="MobiDB-lite"/>
    </source>
</evidence>
<evidence type="ECO:0000313" key="2">
    <source>
        <dbReference type="EMBL" id="MFB9315499.1"/>
    </source>
</evidence>
<proteinExistence type="predicted"/>
<feature type="region of interest" description="Disordered" evidence="1">
    <location>
        <begin position="72"/>
        <end position="106"/>
    </location>
</feature>
<organism evidence="2 3">
    <name type="scientific">Nocardioides plantarum</name>
    <dbReference type="NCBI Taxonomy" id="29299"/>
    <lineage>
        <taxon>Bacteria</taxon>
        <taxon>Bacillati</taxon>
        <taxon>Actinomycetota</taxon>
        <taxon>Actinomycetes</taxon>
        <taxon>Propionibacteriales</taxon>
        <taxon>Nocardioidaceae</taxon>
        <taxon>Nocardioides</taxon>
    </lineage>
</organism>